<organism evidence="2 3">
    <name type="scientific">Massilia aerilata</name>
    <dbReference type="NCBI Taxonomy" id="453817"/>
    <lineage>
        <taxon>Bacteria</taxon>
        <taxon>Pseudomonadati</taxon>
        <taxon>Pseudomonadota</taxon>
        <taxon>Betaproteobacteria</taxon>
        <taxon>Burkholderiales</taxon>
        <taxon>Oxalobacteraceae</taxon>
        <taxon>Telluria group</taxon>
        <taxon>Massilia</taxon>
    </lineage>
</organism>
<comment type="caution">
    <text evidence="2">The sequence shown here is derived from an EMBL/GenBank/DDBJ whole genome shotgun (WGS) entry which is preliminary data.</text>
</comment>
<gene>
    <name evidence="2" type="ORF">ACFPO9_13870</name>
</gene>
<dbReference type="InterPro" id="IPR016181">
    <property type="entry name" value="Acyl_CoA_acyltransferase"/>
</dbReference>
<evidence type="ECO:0000313" key="3">
    <source>
        <dbReference type="Proteomes" id="UP001596086"/>
    </source>
</evidence>
<sequence length="363" mass="39998">MNAGRHEGGGTGAQACSAEVHENAIPAFVPAELERLYGNIFSSILAEHVQEADTSTYVAWTEGVVEAILLFKMHKRRIHVLNAAVRIAPEHVRRFAAFIFAHYPAVQAIGMLSVTSGVLDAAFPCQRFRISEDYVLSLPPTEEAYRAGLGKSTASGLRTKQRRLKRDMPAAVFRILEGADVDENTIEAIFSLKNAVRHGRGRLDDAQQAWLRQVVRTHGFVGVTTIDGRVCAATVSTRIGSHLFLHVLAHDRAFDSYSPGMLNAYLCVCAGIRQGATEFHFLWGNGVWKKRLGAAERQLENIFVYRSRKACLACAGMVLGNLVSAHWRRLRLGLLAASGSDGRYAPLVRHCLNGWYRFKGALA</sequence>
<evidence type="ECO:0000313" key="2">
    <source>
        <dbReference type="EMBL" id="MFC5549599.1"/>
    </source>
</evidence>
<dbReference type="Pfam" id="PF13480">
    <property type="entry name" value="Acetyltransf_6"/>
    <property type="match status" value="1"/>
</dbReference>
<protein>
    <submittedName>
        <fullName evidence="2">GNAT family N-acetyltransferase</fullName>
    </submittedName>
</protein>
<dbReference type="EMBL" id="JBHSMZ010000008">
    <property type="protein sequence ID" value="MFC5549599.1"/>
    <property type="molecule type" value="Genomic_DNA"/>
</dbReference>
<feature type="domain" description="BioF2-like acetyltransferase" evidence="1">
    <location>
        <begin position="152"/>
        <end position="290"/>
    </location>
</feature>
<reference evidence="3" key="1">
    <citation type="journal article" date="2019" name="Int. J. Syst. Evol. Microbiol.">
        <title>The Global Catalogue of Microorganisms (GCM) 10K type strain sequencing project: providing services to taxonomists for standard genome sequencing and annotation.</title>
        <authorList>
            <consortium name="The Broad Institute Genomics Platform"/>
            <consortium name="The Broad Institute Genome Sequencing Center for Infectious Disease"/>
            <person name="Wu L."/>
            <person name="Ma J."/>
        </authorList>
    </citation>
    <scope>NUCLEOTIDE SEQUENCE [LARGE SCALE GENOMIC DNA]</scope>
    <source>
        <strain evidence="3">CGMCC 4.5798</strain>
    </source>
</reference>
<evidence type="ECO:0000259" key="1">
    <source>
        <dbReference type="Pfam" id="PF13480"/>
    </source>
</evidence>
<proteinExistence type="predicted"/>
<dbReference type="SUPFAM" id="SSF55729">
    <property type="entry name" value="Acyl-CoA N-acyltransferases (Nat)"/>
    <property type="match status" value="1"/>
</dbReference>
<dbReference type="RefSeq" id="WP_379771674.1">
    <property type="nucleotide sequence ID" value="NZ_JBHSMZ010000008.1"/>
</dbReference>
<name>A0ABW0RXT8_9BURK</name>
<dbReference type="Proteomes" id="UP001596086">
    <property type="component" value="Unassembled WGS sequence"/>
</dbReference>
<accession>A0ABW0RXT8</accession>
<dbReference type="InterPro" id="IPR038740">
    <property type="entry name" value="BioF2-like_GNAT_dom"/>
</dbReference>
<keyword evidence="3" id="KW-1185">Reference proteome</keyword>